<organism evidence="1 2">
    <name type="scientific">Rangifer tarandus platyrhynchus</name>
    <name type="common">Svalbard reindeer</name>
    <dbReference type="NCBI Taxonomy" id="3082113"/>
    <lineage>
        <taxon>Eukaryota</taxon>
        <taxon>Metazoa</taxon>
        <taxon>Chordata</taxon>
        <taxon>Craniata</taxon>
        <taxon>Vertebrata</taxon>
        <taxon>Euteleostomi</taxon>
        <taxon>Mammalia</taxon>
        <taxon>Eutheria</taxon>
        <taxon>Laurasiatheria</taxon>
        <taxon>Artiodactyla</taxon>
        <taxon>Ruminantia</taxon>
        <taxon>Pecora</taxon>
        <taxon>Cervidae</taxon>
        <taxon>Odocoileinae</taxon>
        <taxon>Rangifer</taxon>
    </lineage>
</organism>
<sequence>MLQRILKAPKILAVSDYLYKHFKRARASQAALVVKNPPANGVVRDTGSIPGSGRSPEGGQGKPLLCSCLENPWTEEPGGIQSMGSERVRHDQSDLAHAQSYITIFTECVERVRTFLLFNF</sequence>
<evidence type="ECO:0000313" key="1">
    <source>
        <dbReference type="EMBL" id="CAI9177954.1"/>
    </source>
</evidence>
<keyword evidence="2" id="KW-1185">Reference proteome</keyword>
<protein>
    <submittedName>
        <fullName evidence="1">Uncharacterized protein</fullName>
    </submittedName>
</protein>
<dbReference type="EMBL" id="OX459943">
    <property type="protein sequence ID" value="CAI9177954.1"/>
    <property type="molecule type" value="Genomic_DNA"/>
</dbReference>
<gene>
    <name evidence="1" type="ORF">MRATA1EN1_LOCUS26916</name>
</gene>
<dbReference type="Proteomes" id="UP001176941">
    <property type="component" value="Chromosome 7"/>
</dbReference>
<reference evidence="1" key="1">
    <citation type="submission" date="2023-04" db="EMBL/GenBank/DDBJ databases">
        <authorList>
            <consortium name="ELIXIR-Norway"/>
        </authorList>
    </citation>
    <scope>NUCLEOTIDE SEQUENCE [LARGE SCALE GENOMIC DNA]</scope>
</reference>
<proteinExistence type="predicted"/>
<name>A0ABN8ZW10_RANTA</name>
<evidence type="ECO:0000313" key="2">
    <source>
        <dbReference type="Proteomes" id="UP001176941"/>
    </source>
</evidence>
<accession>A0ABN8ZW10</accession>